<reference evidence="1 2" key="1">
    <citation type="submission" date="2021-06" db="EMBL/GenBank/DDBJ databases">
        <authorList>
            <person name="Palmer J.M."/>
        </authorList>
    </citation>
    <scope>NUCLEOTIDE SEQUENCE [LARGE SCALE GENOMIC DNA]</scope>
    <source>
        <strain evidence="2">if_2019</strain>
        <tissue evidence="1">Muscle</tissue>
    </source>
</reference>
<proteinExistence type="predicted"/>
<organism evidence="1 2">
    <name type="scientific">Ilyodon furcidens</name>
    <name type="common">goldbreast splitfin</name>
    <dbReference type="NCBI Taxonomy" id="33524"/>
    <lineage>
        <taxon>Eukaryota</taxon>
        <taxon>Metazoa</taxon>
        <taxon>Chordata</taxon>
        <taxon>Craniata</taxon>
        <taxon>Vertebrata</taxon>
        <taxon>Euteleostomi</taxon>
        <taxon>Actinopterygii</taxon>
        <taxon>Neopterygii</taxon>
        <taxon>Teleostei</taxon>
        <taxon>Neoteleostei</taxon>
        <taxon>Acanthomorphata</taxon>
        <taxon>Ovalentaria</taxon>
        <taxon>Atherinomorphae</taxon>
        <taxon>Cyprinodontiformes</taxon>
        <taxon>Goodeidae</taxon>
        <taxon>Ilyodon</taxon>
    </lineage>
</organism>
<gene>
    <name evidence="1" type="ORF">ILYODFUR_038430</name>
</gene>
<dbReference type="Proteomes" id="UP001482620">
    <property type="component" value="Unassembled WGS sequence"/>
</dbReference>
<evidence type="ECO:0000313" key="2">
    <source>
        <dbReference type="Proteomes" id="UP001482620"/>
    </source>
</evidence>
<name>A0ABV0TTA6_9TELE</name>
<sequence>NLTNAHLVSKEHLGNHPEKISPCMACTTDRLKGILVPMAREGWTERQQKVTNYGSIRAVYGKVYHIKQYLSCRVCKYAQESVRAQNLRGRCSQENHSQVAGIVYSTISAKCGRHHQNL</sequence>
<accession>A0ABV0TTA6</accession>
<comment type="caution">
    <text evidence="1">The sequence shown here is derived from an EMBL/GenBank/DDBJ whole genome shotgun (WGS) entry which is preliminary data.</text>
</comment>
<protein>
    <submittedName>
        <fullName evidence="1">Uncharacterized protein</fullName>
    </submittedName>
</protein>
<keyword evidence="2" id="KW-1185">Reference proteome</keyword>
<evidence type="ECO:0000313" key="1">
    <source>
        <dbReference type="EMBL" id="MEQ2235123.1"/>
    </source>
</evidence>
<feature type="non-terminal residue" evidence="1">
    <location>
        <position position="1"/>
    </location>
</feature>
<dbReference type="EMBL" id="JAHRIQ010044261">
    <property type="protein sequence ID" value="MEQ2235123.1"/>
    <property type="molecule type" value="Genomic_DNA"/>
</dbReference>